<organism evidence="1 2">
    <name type="scientific">Microcystis flos-aquae TF09</name>
    <dbReference type="NCBI Taxonomy" id="2060473"/>
    <lineage>
        <taxon>Bacteria</taxon>
        <taxon>Bacillati</taxon>
        <taxon>Cyanobacteriota</taxon>
        <taxon>Cyanophyceae</taxon>
        <taxon>Oscillatoriophycideae</taxon>
        <taxon>Chroococcales</taxon>
        <taxon>Microcystaceae</taxon>
        <taxon>Microcystis</taxon>
    </lineage>
</organism>
<name>A0A3E0KX38_9CHRO</name>
<accession>A0A3E0KX38</accession>
<sequence>MLSYLISSQSDRINGYPLRESAVDSQNLGDYPQEKTRSAVESGERWVSCFNRSAKAHGRSPTYVLVK</sequence>
<dbReference type="Proteomes" id="UP000256873">
    <property type="component" value="Unassembled WGS sequence"/>
</dbReference>
<reference evidence="1 2" key="1">
    <citation type="submission" date="2017-10" db="EMBL/GenBank/DDBJ databases">
        <title>A large-scale comparative metagenomic study reveals the eutrophication-driven functional interactions in six Microcystis-epibionts communities.</title>
        <authorList>
            <person name="Li Q."/>
            <person name="Lin F."/>
        </authorList>
    </citation>
    <scope>NUCLEOTIDE SEQUENCE [LARGE SCALE GENOMIC DNA]</scope>
    <source>
        <strain evidence="1">TF09</strain>
    </source>
</reference>
<gene>
    <name evidence="1" type="ORF">DWQ54_21205</name>
</gene>
<dbReference type="AlphaFoldDB" id="A0A3E0KX38"/>
<evidence type="ECO:0000313" key="2">
    <source>
        <dbReference type="Proteomes" id="UP000256873"/>
    </source>
</evidence>
<protein>
    <submittedName>
        <fullName evidence="1">Uncharacterized protein</fullName>
    </submittedName>
</protein>
<comment type="caution">
    <text evidence="1">The sequence shown here is derived from an EMBL/GenBank/DDBJ whole genome shotgun (WGS) entry which is preliminary data.</text>
</comment>
<evidence type="ECO:0000313" key="1">
    <source>
        <dbReference type="EMBL" id="REJ39840.1"/>
    </source>
</evidence>
<proteinExistence type="predicted"/>
<dbReference type="EMBL" id="QQWC01000006">
    <property type="protein sequence ID" value="REJ39840.1"/>
    <property type="molecule type" value="Genomic_DNA"/>
</dbReference>